<gene>
    <name evidence="2" type="ORF">FIBRA_07575</name>
</gene>
<feature type="region of interest" description="Disordered" evidence="1">
    <location>
        <begin position="196"/>
        <end position="220"/>
    </location>
</feature>
<feature type="compositionally biased region" description="Low complexity" evidence="1">
    <location>
        <begin position="45"/>
        <end position="54"/>
    </location>
</feature>
<dbReference type="Proteomes" id="UP000006352">
    <property type="component" value="Unassembled WGS sequence"/>
</dbReference>
<dbReference type="HOGENOM" id="CLU_595862_0_0_1"/>
<protein>
    <submittedName>
        <fullName evidence="2">Uncharacterized protein</fullName>
    </submittedName>
</protein>
<proteinExistence type="predicted"/>
<dbReference type="RefSeq" id="XP_012184644.1">
    <property type="nucleotide sequence ID" value="XM_012329254.1"/>
</dbReference>
<sequence>MFHPYCRPPQWSHSLGPGGRLTQLHGNLPQSPFGPLRNTWAPALHSGQHSSSGQAQPGLFNTPHDPFSPRSSQPRQGSDRPTFDRSIFTSSNARMRDAWMGTPWQDRPSAAGPTRRRNKARISKPLRRHETVVVKLVDDVDPALVEGDDGHWFCDTHVPLDEISFNGRLSLEDKIVVREMSRQRLEKGVRDAMAEQDAAMERNATHQAESAKRWAERDAKLEERERQKEAERLRAEELRRQREVAEIDRLHKERIAREQAKREEEKLREAARREEEKRREAARRRLEEERRAAREAKRQADERERQRQEKARQEAQREAQQRENELRRLQEEARNQQAAFDSRVKEFSKIYEEKWKCLRSNVPLPELVSFNQFPWPFLDDVQDLTDITEERIGLFIFHPLREEMNGKTVKERIRAEFLKWHPDKLERIVLNKVRPGDHKDVLEIGRIIIEHLVEMSGKA</sequence>
<dbReference type="EMBL" id="HE797187">
    <property type="protein sequence ID" value="CCM05361.1"/>
    <property type="molecule type" value="Genomic_DNA"/>
</dbReference>
<feature type="region of interest" description="Disordered" evidence="1">
    <location>
        <begin position="258"/>
        <end position="330"/>
    </location>
</feature>
<dbReference type="AlphaFoldDB" id="J4IBW3"/>
<name>J4IBW3_9APHY</name>
<organism evidence="2 3">
    <name type="scientific">Fibroporia radiculosa</name>
    <dbReference type="NCBI Taxonomy" id="599839"/>
    <lineage>
        <taxon>Eukaryota</taxon>
        <taxon>Fungi</taxon>
        <taxon>Dikarya</taxon>
        <taxon>Basidiomycota</taxon>
        <taxon>Agaricomycotina</taxon>
        <taxon>Agaricomycetes</taxon>
        <taxon>Polyporales</taxon>
        <taxon>Fibroporiaceae</taxon>
        <taxon>Fibroporia</taxon>
    </lineage>
</organism>
<keyword evidence="3" id="KW-1185">Reference proteome</keyword>
<evidence type="ECO:0000313" key="2">
    <source>
        <dbReference type="EMBL" id="CCM05361.1"/>
    </source>
</evidence>
<feature type="region of interest" description="Disordered" evidence="1">
    <location>
        <begin position="1"/>
        <end position="122"/>
    </location>
</feature>
<evidence type="ECO:0000256" key="1">
    <source>
        <dbReference type="SAM" id="MobiDB-lite"/>
    </source>
</evidence>
<dbReference type="OrthoDB" id="412109at2759"/>
<accession>J4IBW3</accession>
<reference evidence="2 3" key="1">
    <citation type="journal article" date="2012" name="Appl. Environ. Microbiol.">
        <title>Short-read sequencing for genomic analysis of the brown rot fungus Fibroporia radiculosa.</title>
        <authorList>
            <person name="Tang J.D."/>
            <person name="Perkins A.D."/>
            <person name="Sonstegard T.S."/>
            <person name="Schroeder S.G."/>
            <person name="Burgess S.C."/>
            <person name="Diehl S.V."/>
        </authorList>
    </citation>
    <scope>NUCLEOTIDE SEQUENCE [LARGE SCALE GENOMIC DNA]</scope>
    <source>
        <strain evidence="2 3">TFFH 294</strain>
    </source>
</reference>
<evidence type="ECO:0000313" key="3">
    <source>
        <dbReference type="Proteomes" id="UP000006352"/>
    </source>
</evidence>
<dbReference type="GeneID" id="24100272"/>
<dbReference type="InParanoid" id="J4IBW3"/>